<accession>A0A2P2NTM5</accession>
<feature type="region of interest" description="Disordered" evidence="1">
    <location>
        <begin position="1"/>
        <end position="31"/>
    </location>
</feature>
<dbReference type="EMBL" id="GGEC01065257">
    <property type="protein sequence ID" value="MBX45741.1"/>
    <property type="molecule type" value="Transcribed_RNA"/>
</dbReference>
<sequence length="31" mass="3833">MSKNQSLRRDEWPFNNLKNKRMHDQCSQGHF</sequence>
<protein>
    <submittedName>
        <fullName evidence="2">Uncharacterized protein</fullName>
    </submittedName>
</protein>
<name>A0A2P2NTM5_RHIMU</name>
<evidence type="ECO:0000313" key="2">
    <source>
        <dbReference type="EMBL" id="MBX45741.1"/>
    </source>
</evidence>
<dbReference type="AlphaFoldDB" id="A0A2P2NTM5"/>
<evidence type="ECO:0000256" key="1">
    <source>
        <dbReference type="SAM" id="MobiDB-lite"/>
    </source>
</evidence>
<organism evidence="2">
    <name type="scientific">Rhizophora mucronata</name>
    <name type="common">Asiatic mangrove</name>
    <dbReference type="NCBI Taxonomy" id="61149"/>
    <lineage>
        <taxon>Eukaryota</taxon>
        <taxon>Viridiplantae</taxon>
        <taxon>Streptophyta</taxon>
        <taxon>Embryophyta</taxon>
        <taxon>Tracheophyta</taxon>
        <taxon>Spermatophyta</taxon>
        <taxon>Magnoliopsida</taxon>
        <taxon>eudicotyledons</taxon>
        <taxon>Gunneridae</taxon>
        <taxon>Pentapetalae</taxon>
        <taxon>rosids</taxon>
        <taxon>fabids</taxon>
        <taxon>Malpighiales</taxon>
        <taxon>Rhizophoraceae</taxon>
        <taxon>Rhizophora</taxon>
    </lineage>
</organism>
<proteinExistence type="predicted"/>
<reference evidence="2" key="1">
    <citation type="submission" date="2018-02" db="EMBL/GenBank/DDBJ databases">
        <title>Rhizophora mucronata_Transcriptome.</title>
        <authorList>
            <person name="Meera S.P."/>
            <person name="Sreeshan A."/>
            <person name="Augustine A."/>
        </authorList>
    </citation>
    <scope>NUCLEOTIDE SEQUENCE</scope>
    <source>
        <tissue evidence="2">Leaf</tissue>
    </source>
</reference>